<dbReference type="AlphaFoldDB" id="A0A3B0W0W2"/>
<organism evidence="1">
    <name type="scientific">hydrothermal vent metagenome</name>
    <dbReference type="NCBI Taxonomy" id="652676"/>
    <lineage>
        <taxon>unclassified sequences</taxon>
        <taxon>metagenomes</taxon>
        <taxon>ecological metagenomes</taxon>
    </lineage>
</organism>
<proteinExistence type="predicted"/>
<gene>
    <name evidence="1" type="ORF">MNBD_GAMMA03-1088</name>
</gene>
<name>A0A3B0W0W2_9ZZZZ</name>
<protein>
    <recommendedName>
        <fullName evidence="2">Phosphoglycerate mutase family protein</fullName>
    </recommendedName>
</protein>
<dbReference type="InterPro" id="IPR029033">
    <property type="entry name" value="His_PPase_superfam"/>
</dbReference>
<dbReference type="Gene3D" id="3.40.50.1240">
    <property type="entry name" value="Phosphoglycerate mutase-like"/>
    <property type="match status" value="1"/>
</dbReference>
<evidence type="ECO:0008006" key="2">
    <source>
        <dbReference type="Google" id="ProtNLM"/>
    </source>
</evidence>
<sequence length="186" mass="21433">MKIVLIRHGKPNVNWSGWVSALEFGGLVSEYDEADLDQTFPPTIETINSAAGCQFSVCSHLTRSIESAKYLNLAPANWVHSDFRECETPYAHWRFLKLPIKAWIWLFRVLQLTGYSNHSESYQDFKKRSEECANQLIKFAEMHGSVVFIGHGILNLFLHKALLKKGWIGSKKSPKKYWSFGEYFLD</sequence>
<accession>A0A3B0W0W2</accession>
<reference evidence="1" key="1">
    <citation type="submission" date="2018-06" db="EMBL/GenBank/DDBJ databases">
        <authorList>
            <person name="Zhirakovskaya E."/>
        </authorList>
    </citation>
    <scope>NUCLEOTIDE SEQUENCE</scope>
</reference>
<evidence type="ECO:0000313" key="1">
    <source>
        <dbReference type="EMBL" id="VAW48911.1"/>
    </source>
</evidence>
<dbReference type="EMBL" id="UOFC01000243">
    <property type="protein sequence ID" value="VAW48911.1"/>
    <property type="molecule type" value="Genomic_DNA"/>
</dbReference>
<dbReference type="SUPFAM" id="SSF53254">
    <property type="entry name" value="Phosphoglycerate mutase-like"/>
    <property type="match status" value="1"/>
</dbReference>